<organism evidence="2 3">
    <name type="scientific">Pedobacter alluvionis</name>
    <dbReference type="NCBI Taxonomy" id="475253"/>
    <lineage>
        <taxon>Bacteria</taxon>
        <taxon>Pseudomonadati</taxon>
        <taxon>Bacteroidota</taxon>
        <taxon>Sphingobacteriia</taxon>
        <taxon>Sphingobacteriales</taxon>
        <taxon>Sphingobacteriaceae</taxon>
        <taxon>Pedobacter</taxon>
    </lineage>
</organism>
<keyword evidence="1" id="KW-0812">Transmembrane</keyword>
<keyword evidence="1" id="KW-0472">Membrane</keyword>
<protein>
    <submittedName>
        <fullName evidence="2">Uncharacterized protein</fullName>
    </submittedName>
</protein>
<feature type="transmembrane region" description="Helical" evidence="1">
    <location>
        <begin position="9"/>
        <end position="31"/>
    </location>
</feature>
<comment type="caution">
    <text evidence="2">The sequence shown here is derived from an EMBL/GenBank/DDBJ whole genome shotgun (WGS) entry which is preliminary data.</text>
</comment>
<evidence type="ECO:0000256" key="1">
    <source>
        <dbReference type="SAM" id="Phobius"/>
    </source>
</evidence>
<evidence type="ECO:0000313" key="3">
    <source>
        <dbReference type="Proteomes" id="UP000273898"/>
    </source>
</evidence>
<gene>
    <name evidence="2" type="ORF">BCL90_2935</name>
</gene>
<reference evidence="2 3" key="1">
    <citation type="submission" date="2018-10" db="EMBL/GenBank/DDBJ databases">
        <title>Genomic Encyclopedia of Archaeal and Bacterial Type Strains, Phase II (KMG-II): from individual species to whole genera.</title>
        <authorList>
            <person name="Goeker M."/>
        </authorList>
    </citation>
    <scope>NUCLEOTIDE SEQUENCE [LARGE SCALE GENOMIC DNA]</scope>
    <source>
        <strain evidence="2 3">DSM 19624</strain>
    </source>
</reference>
<dbReference type="AlphaFoldDB" id="A0A497YCE3"/>
<dbReference type="Proteomes" id="UP000273898">
    <property type="component" value="Unassembled WGS sequence"/>
</dbReference>
<feature type="transmembrane region" description="Helical" evidence="1">
    <location>
        <begin position="101"/>
        <end position="122"/>
    </location>
</feature>
<evidence type="ECO:0000313" key="2">
    <source>
        <dbReference type="EMBL" id="RLJ77829.1"/>
    </source>
</evidence>
<keyword evidence="1" id="KW-1133">Transmembrane helix</keyword>
<accession>A0A497YCE3</accession>
<name>A0A497YCE3_9SPHI</name>
<sequence>MPQYKLNNWYLLVSLISTTSLLTYAFSHLLLTRDIYYNSFQDQLDNTRIDELFDFRTKYEWISYIFIPIWLLLKNFLISLCLQVGLLLCNTKVKFSDTFRIALTAEFIFLVPQIIRFCWFLIFKTDYTLRHSAILPTLGFESF</sequence>
<feature type="transmembrane region" description="Helical" evidence="1">
    <location>
        <begin position="61"/>
        <end position="89"/>
    </location>
</feature>
<proteinExistence type="predicted"/>
<dbReference type="EMBL" id="RCCK01000011">
    <property type="protein sequence ID" value="RLJ77829.1"/>
    <property type="molecule type" value="Genomic_DNA"/>
</dbReference>